<dbReference type="Pfam" id="PF12007">
    <property type="entry name" value="DUF3501"/>
    <property type="match status" value="1"/>
</dbReference>
<evidence type="ECO:0000313" key="1">
    <source>
        <dbReference type="EMBL" id="VAW78330.1"/>
    </source>
</evidence>
<evidence type="ECO:0008006" key="2">
    <source>
        <dbReference type="Google" id="ProtNLM"/>
    </source>
</evidence>
<dbReference type="AlphaFoldDB" id="A0A3B0YNR7"/>
<reference evidence="1" key="1">
    <citation type="submission" date="2018-06" db="EMBL/GenBank/DDBJ databases">
        <authorList>
            <person name="Zhirakovskaya E."/>
        </authorList>
    </citation>
    <scope>NUCLEOTIDE SEQUENCE</scope>
</reference>
<organism evidence="1">
    <name type="scientific">hydrothermal vent metagenome</name>
    <dbReference type="NCBI Taxonomy" id="652676"/>
    <lineage>
        <taxon>unclassified sequences</taxon>
        <taxon>metagenomes</taxon>
        <taxon>ecological metagenomes</taxon>
    </lineage>
</organism>
<name>A0A3B0YNR7_9ZZZZ</name>
<dbReference type="EMBL" id="UOFK01000150">
    <property type="protein sequence ID" value="VAW78330.1"/>
    <property type="molecule type" value="Genomic_DNA"/>
</dbReference>
<sequence length="194" mass="22215">MEKLIRSDLYSLEQYAETRTEFRAQVIAHKKNRRVPLGDIAALYFEDRLTMRYQVQEMLRVERIFEAEGIEAELNAYNPLIPDGSNLKATFMIEVPDEEARNKALIQFKGIENEVWIRVDGFDPVFAIADEDLERENDEKTSAVHFMRFEFTADMVAAAKAGAALGAGISHSEYTQQFEPLPGDIRASLLQDFF</sequence>
<proteinExistence type="predicted"/>
<gene>
    <name evidence="1" type="ORF">MNBD_GAMMA13-1853</name>
</gene>
<protein>
    <recommendedName>
        <fullName evidence="2">DUF3501 domain-containing protein</fullName>
    </recommendedName>
</protein>
<dbReference type="InterPro" id="IPR021890">
    <property type="entry name" value="DUF3501"/>
</dbReference>
<accession>A0A3B0YNR7</accession>